<dbReference type="GO" id="GO:0016787">
    <property type="term" value="F:hydrolase activity"/>
    <property type="evidence" value="ECO:0007669"/>
    <property type="project" value="UniProtKB-KW"/>
</dbReference>
<proteinExistence type="predicted"/>
<sequence length="266" mass="29232">MPFADSRDRRLYYERHGQGPAVLFLHGAGSNAATWWQQLPVFSPHRTCLTMDIRCFGRSVAPLDEFSLENFVADVIAVLDREHIDQVSIVGQSLGGMIGLKTALTHPQRVAAFVACDSSLAIDHPGLLGILEKRQISQRAASIEQRSLGRWFLETHPDKAALYAQINHFNPSTHSVAAADWGATLASLMQPGRVIPMAALRDVHCPTLLLVGSEDPIVPVSVVNELTGWIPGSEVVVVADAGHSTYFEKPVEFNRHVLDFLGRRVK</sequence>
<comment type="caution">
    <text evidence="3">The sequence shown here is derived from an EMBL/GenBank/DDBJ whole genome shotgun (WGS) entry which is preliminary data.</text>
</comment>
<reference evidence="3 4" key="1">
    <citation type="submission" date="2024-03" db="EMBL/GenBank/DDBJ databases">
        <title>Novel species of the genus Variovorax.</title>
        <authorList>
            <person name="Liu Q."/>
            <person name="Xin Y.-H."/>
        </authorList>
    </citation>
    <scope>NUCLEOTIDE SEQUENCE [LARGE SCALE GENOMIC DNA]</scope>
    <source>
        <strain evidence="3 4">KACC 18899</strain>
    </source>
</reference>
<dbReference type="PANTHER" id="PTHR43798">
    <property type="entry name" value="MONOACYLGLYCEROL LIPASE"/>
    <property type="match status" value="1"/>
</dbReference>
<dbReference type="InterPro" id="IPR000639">
    <property type="entry name" value="Epox_hydrolase-like"/>
</dbReference>
<organism evidence="3 4">
    <name type="scientific">Variovorax ureilyticus</name>
    <dbReference type="NCBI Taxonomy" id="1836198"/>
    <lineage>
        <taxon>Bacteria</taxon>
        <taxon>Pseudomonadati</taxon>
        <taxon>Pseudomonadota</taxon>
        <taxon>Betaproteobacteria</taxon>
        <taxon>Burkholderiales</taxon>
        <taxon>Comamonadaceae</taxon>
        <taxon>Variovorax</taxon>
    </lineage>
</organism>
<keyword evidence="1 3" id="KW-0378">Hydrolase</keyword>
<dbReference type="Gene3D" id="3.40.50.1820">
    <property type="entry name" value="alpha/beta hydrolase"/>
    <property type="match status" value="1"/>
</dbReference>
<feature type="domain" description="AB hydrolase-1" evidence="2">
    <location>
        <begin position="20"/>
        <end position="250"/>
    </location>
</feature>
<name>A0ABU8VI18_9BURK</name>
<dbReference type="RefSeq" id="WP_340358061.1">
    <property type="nucleotide sequence ID" value="NZ_JBBKZU010000007.1"/>
</dbReference>
<dbReference type="PRINTS" id="PR00111">
    <property type="entry name" value="ABHYDROLASE"/>
</dbReference>
<dbReference type="PRINTS" id="PR00412">
    <property type="entry name" value="EPOXHYDRLASE"/>
</dbReference>
<evidence type="ECO:0000259" key="2">
    <source>
        <dbReference type="Pfam" id="PF00561"/>
    </source>
</evidence>
<dbReference type="InterPro" id="IPR029058">
    <property type="entry name" value="AB_hydrolase_fold"/>
</dbReference>
<dbReference type="SUPFAM" id="SSF53474">
    <property type="entry name" value="alpha/beta-Hydrolases"/>
    <property type="match status" value="1"/>
</dbReference>
<evidence type="ECO:0000256" key="1">
    <source>
        <dbReference type="ARBA" id="ARBA00022801"/>
    </source>
</evidence>
<dbReference type="Proteomes" id="UP001365846">
    <property type="component" value="Unassembled WGS sequence"/>
</dbReference>
<gene>
    <name evidence="3" type="ORF">WKW77_17095</name>
</gene>
<dbReference type="InterPro" id="IPR050266">
    <property type="entry name" value="AB_hydrolase_sf"/>
</dbReference>
<evidence type="ECO:0000313" key="4">
    <source>
        <dbReference type="Proteomes" id="UP001365846"/>
    </source>
</evidence>
<dbReference type="PANTHER" id="PTHR43798:SF31">
    <property type="entry name" value="AB HYDROLASE SUPERFAMILY PROTEIN YCLE"/>
    <property type="match status" value="1"/>
</dbReference>
<evidence type="ECO:0000313" key="3">
    <source>
        <dbReference type="EMBL" id="MEJ8812807.1"/>
    </source>
</evidence>
<dbReference type="EMBL" id="JBBKZU010000007">
    <property type="protein sequence ID" value="MEJ8812807.1"/>
    <property type="molecule type" value="Genomic_DNA"/>
</dbReference>
<dbReference type="InterPro" id="IPR000073">
    <property type="entry name" value="AB_hydrolase_1"/>
</dbReference>
<protein>
    <submittedName>
        <fullName evidence="3">Alpha/beta hydrolase</fullName>
    </submittedName>
</protein>
<accession>A0ABU8VI18</accession>
<keyword evidence="4" id="KW-1185">Reference proteome</keyword>
<dbReference type="Pfam" id="PF00561">
    <property type="entry name" value="Abhydrolase_1"/>
    <property type="match status" value="1"/>
</dbReference>